<keyword evidence="3" id="KW-1185">Reference proteome</keyword>
<dbReference type="OrthoDB" id="2164794at2"/>
<accession>A0A0M0G7Y1</accession>
<dbReference type="EMBL" id="LGUF01000007">
    <property type="protein sequence ID" value="KON85995.1"/>
    <property type="molecule type" value="Genomic_DNA"/>
</dbReference>
<dbReference type="Pfam" id="PF08378">
    <property type="entry name" value="NERD"/>
    <property type="match status" value="1"/>
</dbReference>
<dbReference type="Proteomes" id="UP000037109">
    <property type="component" value="Unassembled WGS sequence"/>
</dbReference>
<dbReference type="AlphaFoldDB" id="A0A0M0G7Y1"/>
<evidence type="ECO:0000313" key="3">
    <source>
        <dbReference type="Proteomes" id="UP000037109"/>
    </source>
</evidence>
<comment type="caution">
    <text evidence="2">The sequence shown here is derived from an EMBL/GenBank/DDBJ whole genome shotgun (WGS) entry which is preliminary data.</text>
</comment>
<proteinExistence type="predicted"/>
<evidence type="ECO:0000313" key="2">
    <source>
        <dbReference type="EMBL" id="KON85995.1"/>
    </source>
</evidence>
<dbReference type="STRING" id="1459.AF332_03660"/>
<feature type="domain" description="NERD" evidence="1">
    <location>
        <begin position="37"/>
        <end position="151"/>
    </location>
</feature>
<dbReference type="PATRIC" id="fig|1459.3.peg.752"/>
<sequence length="302" mass="35054">MLLKKRFASDELLSMRYLNTRMALTEKETLHYSNLEKGYEGELTFDLLAESLKEEKLIINDLLLEVSNSYFQIDTLVISQGMIHLLEIKNYQGDCYLESDKLYAVNTGREYKNPVYQLKRSATLFRQLLQTLKQNYPVEPSVIFINPEFTLYQAPMDQPIILPTQVNRFLNDLNKSPSKLNEGHRKLAQNLISLHQTKNPFTALPNFQYDQLLKGMYCETCKSMLVVIKKKSLVCGKCGGAEKIERAILRSVGEFKMLFPERKVTTQSIYEWCNTDLSKKTFCRVLKKNFIAVGSTRDTYYE</sequence>
<gene>
    <name evidence="2" type="ORF">AF332_03660</name>
</gene>
<organism evidence="2 3">
    <name type="scientific">Sporosarcina globispora</name>
    <name type="common">Bacillus globisporus</name>
    <dbReference type="NCBI Taxonomy" id="1459"/>
    <lineage>
        <taxon>Bacteria</taxon>
        <taxon>Bacillati</taxon>
        <taxon>Bacillota</taxon>
        <taxon>Bacilli</taxon>
        <taxon>Bacillales</taxon>
        <taxon>Caryophanaceae</taxon>
        <taxon>Sporosarcina</taxon>
    </lineage>
</organism>
<dbReference type="PROSITE" id="PS50965">
    <property type="entry name" value="NERD"/>
    <property type="match status" value="1"/>
</dbReference>
<evidence type="ECO:0000259" key="1">
    <source>
        <dbReference type="PROSITE" id="PS50965"/>
    </source>
</evidence>
<protein>
    <submittedName>
        <fullName evidence="2">Nuclease</fullName>
    </submittedName>
</protein>
<reference evidence="3" key="1">
    <citation type="submission" date="2015-07" db="EMBL/GenBank/DDBJ databases">
        <title>Fjat-10036 dsm4.</title>
        <authorList>
            <person name="Liu B."/>
            <person name="Wang J."/>
            <person name="Zhu Y."/>
            <person name="Liu G."/>
            <person name="Chen Q."/>
            <person name="Chen Z."/>
            <person name="Lan J."/>
            <person name="Che J."/>
            <person name="Ge C."/>
            <person name="Shi H."/>
            <person name="Pan Z."/>
            <person name="Liu X."/>
        </authorList>
    </citation>
    <scope>NUCLEOTIDE SEQUENCE [LARGE SCALE GENOMIC DNA]</scope>
    <source>
        <strain evidence="3">DSM 4</strain>
    </source>
</reference>
<name>A0A0M0G7Y1_SPOGL</name>
<dbReference type="InterPro" id="IPR011528">
    <property type="entry name" value="NERD"/>
</dbReference>